<dbReference type="GO" id="GO:0003723">
    <property type="term" value="F:RNA binding"/>
    <property type="evidence" value="ECO:0007669"/>
    <property type="project" value="UniProtKB-UniRule"/>
</dbReference>
<dbReference type="GO" id="GO:0005829">
    <property type="term" value="C:cytosol"/>
    <property type="evidence" value="ECO:0007669"/>
    <property type="project" value="TreeGrafter"/>
</dbReference>
<keyword evidence="5 6" id="KW-0804">Transcription</keyword>
<protein>
    <recommendedName>
        <fullName evidence="6">Transcription antitermination protein NusB</fullName>
    </recommendedName>
    <alternativeName>
        <fullName evidence="6">Antitermination factor NusB</fullName>
    </alternativeName>
</protein>
<organism evidence="8 9">
    <name type="scientific">Candidatus Roizmanbacteria bacterium RIFCSPHIGHO2_02_FULL_38_11</name>
    <dbReference type="NCBI Taxonomy" id="1802039"/>
    <lineage>
        <taxon>Bacteria</taxon>
        <taxon>Candidatus Roizmaniibacteriota</taxon>
    </lineage>
</organism>
<dbReference type="EMBL" id="MFZO01000045">
    <property type="protein sequence ID" value="OGK23596.1"/>
    <property type="molecule type" value="Genomic_DNA"/>
</dbReference>
<dbReference type="Pfam" id="PF01029">
    <property type="entry name" value="NusB"/>
    <property type="match status" value="1"/>
</dbReference>
<dbReference type="Gene3D" id="1.10.940.10">
    <property type="entry name" value="NusB-like"/>
    <property type="match status" value="1"/>
</dbReference>
<evidence type="ECO:0000256" key="5">
    <source>
        <dbReference type="ARBA" id="ARBA00023163"/>
    </source>
</evidence>
<name>A0A1F7GYF1_9BACT</name>
<comment type="function">
    <text evidence="6">Involved in transcription antitermination. Required for transcription of ribosomal RNA (rRNA) genes. Binds specifically to the boxA antiterminator sequence of the ribosomal RNA (rrn) operons.</text>
</comment>
<keyword evidence="2 6" id="KW-0889">Transcription antitermination</keyword>
<gene>
    <name evidence="6" type="primary">nusB</name>
    <name evidence="8" type="ORF">A3C25_04825</name>
</gene>
<dbReference type="InterPro" id="IPR006027">
    <property type="entry name" value="NusB_RsmB_TIM44"/>
</dbReference>
<dbReference type="InterPro" id="IPR035926">
    <property type="entry name" value="NusB-like_sf"/>
</dbReference>
<proteinExistence type="inferred from homology"/>
<dbReference type="InterPro" id="IPR011605">
    <property type="entry name" value="NusB_fam"/>
</dbReference>
<keyword evidence="4 6" id="KW-0805">Transcription regulation</keyword>
<dbReference type="AlphaFoldDB" id="A0A1F7GYF1"/>
<dbReference type="NCBIfam" id="TIGR01951">
    <property type="entry name" value="nusB"/>
    <property type="match status" value="1"/>
</dbReference>
<feature type="domain" description="NusB/RsmB/TIM44" evidence="7">
    <location>
        <begin position="36"/>
        <end position="114"/>
    </location>
</feature>
<evidence type="ECO:0000313" key="9">
    <source>
        <dbReference type="Proteomes" id="UP000177913"/>
    </source>
</evidence>
<dbReference type="HAMAP" id="MF_00073">
    <property type="entry name" value="NusB"/>
    <property type="match status" value="1"/>
</dbReference>
<evidence type="ECO:0000256" key="4">
    <source>
        <dbReference type="ARBA" id="ARBA00023015"/>
    </source>
</evidence>
<dbReference type="PANTHER" id="PTHR11078">
    <property type="entry name" value="N UTILIZATION SUBSTANCE PROTEIN B-RELATED"/>
    <property type="match status" value="1"/>
</dbReference>
<dbReference type="SUPFAM" id="SSF48013">
    <property type="entry name" value="NusB-like"/>
    <property type="match status" value="1"/>
</dbReference>
<evidence type="ECO:0000256" key="2">
    <source>
        <dbReference type="ARBA" id="ARBA00022814"/>
    </source>
</evidence>
<comment type="similarity">
    <text evidence="1 6">Belongs to the NusB family.</text>
</comment>
<comment type="caution">
    <text evidence="8">The sequence shown here is derived from an EMBL/GenBank/DDBJ whole genome shotgun (WGS) entry which is preliminary data.</text>
</comment>
<evidence type="ECO:0000256" key="6">
    <source>
        <dbReference type="HAMAP-Rule" id="MF_00073"/>
    </source>
</evidence>
<dbReference type="GO" id="GO:0031564">
    <property type="term" value="P:transcription antitermination"/>
    <property type="evidence" value="ECO:0007669"/>
    <property type="project" value="UniProtKB-KW"/>
</dbReference>
<keyword evidence="3 6" id="KW-0694">RNA-binding</keyword>
<evidence type="ECO:0000313" key="8">
    <source>
        <dbReference type="EMBL" id="OGK23596.1"/>
    </source>
</evidence>
<evidence type="ECO:0000256" key="1">
    <source>
        <dbReference type="ARBA" id="ARBA00005952"/>
    </source>
</evidence>
<evidence type="ECO:0000256" key="3">
    <source>
        <dbReference type="ARBA" id="ARBA00022884"/>
    </source>
</evidence>
<evidence type="ECO:0000259" key="7">
    <source>
        <dbReference type="Pfam" id="PF01029"/>
    </source>
</evidence>
<dbReference type="Proteomes" id="UP000177913">
    <property type="component" value="Unassembled WGS sequence"/>
</dbReference>
<reference evidence="8 9" key="1">
    <citation type="journal article" date="2016" name="Nat. Commun.">
        <title>Thousands of microbial genomes shed light on interconnected biogeochemical processes in an aquifer system.</title>
        <authorList>
            <person name="Anantharaman K."/>
            <person name="Brown C.T."/>
            <person name="Hug L.A."/>
            <person name="Sharon I."/>
            <person name="Castelle C.J."/>
            <person name="Probst A.J."/>
            <person name="Thomas B.C."/>
            <person name="Singh A."/>
            <person name="Wilkins M.J."/>
            <person name="Karaoz U."/>
            <person name="Brodie E.L."/>
            <person name="Williams K.H."/>
            <person name="Hubbard S.S."/>
            <person name="Banfield J.F."/>
        </authorList>
    </citation>
    <scope>NUCLEOTIDE SEQUENCE [LARGE SCALE GENOMIC DNA]</scope>
</reference>
<accession>A0A1F7GYF1</accession>
<dbReference type="PANTHER" id="PTHR11078:SF3">
    <property type="entry name" value="ANTITERMINATION NUSB DOMAIN-CONTAINING PROTEIN"/>
    <property type="match status" value="1"/>
</dbReference>
<sequence length="119" mass="13738">MDQRHLQRIKIVQNLFAFSYSSKNNLPHPVEAKTPKIIGKLEKIDEFIKKYAPRYPLDNIAKTDLSILRLSIYELIFEHKNPKKVVINEAVDLAKELSGEKSYAFINAVLGKLMDQLKI</sequence>
<dbReference type="GO" id="GO:0006353">
    <property type="term" value="P:DNA-templated transcription termination"/>
    <property type="evidence" value="ECO:0007669"/>
    <property type="project" value="UniProtKB-UniRule"/>
</dbReference>